<evidence type="ECO:0000256" key="7">
    <source>
        <dbReference type="ARBA" id="ARBA00022840"/>
    </source>
</evidence>
<dbReference type="Gene3D" id="1.10.10.60">
    <property type="entry name" value="Homeodomain-like"/>
    <property type="match status" value="1"/>
</dbReference>
<feature type="domain" description="HTH araC/xylS-type" evidence="12">
    <location>
        <begin position="1285"/>
        <end position="1384"/>
    </location>
</feature>
<dbReference type="SUPFAM" id="SSF47384">
    <property type="entry name" value="Homodimeric domain of signal transducing histidine kinase"/>
    <property type="match status" value="1"/>
</dbReference>
<dbReference type="FunFam" id="1.10.287.130:FF:000045">
    <property type="entry name" value="Two-component system sensor histidine kinase/response regulator"/>
    <property type="match status" value="1"/>
</dbReference>
<evidence type="ECO:0000256" key="2">
    <source>
        <dbReference type="ARBA" id="ARBA00012438"/>
    </source>
</evidence>
<keyword evidence="8" id="KW-0902">Two-component regulatory system</keyword>
<dbReference type="Pfam" id="PF00072">
    <property type="entry name" value="Response_reg"/>
    <property type="match status" value="1"/>
</dbReference>
<dbReference type="FunFam" id="2.60.40.10:FF:000791">
    <property type="entry name" value="Two-component system sensor histidine kinase/response regulator"/>
    <property type="match status" value="1"/>
</dbReference>
<evidence type="ECO:0000256" key="11">
    <source>
        <dbReference type="PROSITE-ProRule" id="PRU00169"/>
    </source>
</evidence>
<proteinExistence type="predicted"/>
<sequence>MKYLFAFIIAFTCIFNSSGSRLPVQPRFSHIDMDKGLTPGSVNCFYKDENGFIWIGTASGLNRYDGYQMKVFRFDQMDSTVFKSNDIKHIFGDPLGNIWVQTAWGINILNPETEKFTNDQSEILKQLGIPGFPEIRGIYNDKNGNYWFVHNRGGLTKLEGGTQKIIPVIVPSAKGSTVSHDISNLSPDSKGNMWFIDGSGTIKKIDHKTNTVKSVRAITNLPEGAEPAFRLFVDGDDDIWIYYTGDNGLLFYDADKNTLSVFHKQHPGTRLNSDRINGIVEEEKGRIWVGTDHGGINIIDKSGFSVTYITQNKEIRNGLSHNSITSLYKDREGIIWAGTFKSGLDFYHPNLIRFPHYRKLASDPKSIPFDDVNTFTEDRQGNLWIGTNGGGLIYMNRATGEYTQYKNDPNNPNSLSSDVVVSLLLDATNTLWVGTYMGGLNRFDGKTFQHYKHDPDDPGSINDNNIWKMYEDSRGNFWVGTLTGGLDLFDREQGIFHHSVDQNGLYPLHSNFISAITEDKYGNLWVGTGNGIVVFNPESGVPRYYEHNPQQPNSLNSNAVLSIHIDSRDNIWVGTNNGLNLFREKEDGFLSFSRKDGLPGNDILGIMEDNEGDLWLTSSFGLSQMVRKCWEEGRFFVRNYDQSDGLQGNVFNVNSYYKTGSGDIIIGGANGFNIFNPSNIGQNTEVPKVVFTSFYLFNKPVGQNQYLNGRVLLKKPVLVTENITLKHDENLFSIEFSALNFIHPSKNKYKYKLEGFDQEWQEGNSEMRRVTYTNLDPGTYRFKVLASNNDLKWTPEDGFATIEITVLAPFYKTPVAYFLYFVCIACLLYASRYRTLKKQKLRFQLDQERREANYLHNLDLMKIRFLTNISHEFKTPLALILSPVEKLLKNSQENSDEYKHFELIHRNAKRLLNMVNQLLDFRKIEHNSLDLCLSQGNLIKFIEQSVNSFQVISENKQIELSFHAGRKEFHASFDMDKMEKILFNLLSNAFKFTPEKGQVVVEVEIVDDPELQKPFKNMVLAVKDNGVGILPEDREMIFERFYRSETPGTLVNQGNGIGLSIVKEFIEIHGGTIRVESEVGKGSAFILELPLQELEADSNCKLTGVDCKDPETVVPYRNHEDIAYPDPFPAVDSSPKSRILIIEDNEDFLFYLKDGLSPYFQVEVAKNGKEGWQKALSVLPDLIVSDVMMPVMNGVELCQKVRKDSRTKHIPFVLLTAQDSERHQLNGLKIGASDYVTKPFSFELLLSRVNNLIKQRKSFQKEYEKKITIRTSEVELVSMDDKFIRDAVRIIEANMSNPEFSVEELAGKLAVSRTYLYNKTVTLLEKSPLEFIRKIRLERGAELLKKSQMTIAEVAFTVGFNHPKYFSKYFKQEYHMLPSEFISKQQEVHQEV</sequence>
<evidence type="ECO:0000256" key="1">
    <source>
        <dbReference type="ARBA" id="ARBA00000085"/>
    </source>
</evidence>
<name>A0A3N0E8D4_SINP1</name>
<dbReference type="EC" id="2.7.13.3" evidence="2"/>
<evidence type="ECO:0000256" key="9">
    <source>
        <dbReference type="ARBA" id="ARBA00023015"/>
    </source>
</evidence>
<dbReference type="GO" id="GO:0005524">
    <property type="term" value="F:ATP binding"/>
    <property type="evidence" value="ECO:0007669"/>
    <property type="project" value="UniProtKB-KW"/>
</dbReference>
<keyword evidence="4" id="KW-0808">Transferase</keyword>
<dbReference type="PROSITE" id="PS50109">
    <property type="entry name" value="HIS_KIN"/>
    <property type="match status" value="1"/>
</dbReference>
<dbReference type="PANTHER" id="PTHR43547:SF2">
    <property type="entry name" value="HYBRID SIGNAL TRANSDUCTION HISTIDINE KINASE C"/>
    <property type="match status" value="1"/>
</dbReference>
<dbReference type="InterPro" id="IPR001789">
    <property type="entry name" value="Sig_transdc_resp-reg_receiver"/>
</dbReference>
<dbReference type="GO" id="GO:0043565">
    <property type="term" value="F:sequence-specific DNA binding"/>
    <property type="evidence" value="ECO:0007669"/>
    <property type="project" value="InterPro"/>
</dbReference>
<dbReference type="GO" id="GO:0003700">
    <property type="term" value="F:DNA-binding transcription factor activity"/>
    <property type="evidence" value="ECO:0007669"/>
    <property type="project" value="InterPro"/>
</dbReference>
<dbReference type="InterPro" id="IPR011123">
    <property type="entry name" value="Y_Y_Y"/>
</dbReference>
<accession>A0A3N0E8D4</accession>
<evidence type="ECO:0000313" key="16">
    <source>
        <dbReference type="Proteomes" id="UP000267469"/>
    </source>
</evidence>
<dbReference type="InterPro" id="IPR013783">
    <property type="entry name" value="Ig-like_fold"/>
</dbReference>
<dbReference type="Gene3D" id="2.60.40.10">
    <property type="entry name" value="Immunoglobulins"/>
    <property type="match status" value="1"/>
</dbReference>
<evidence type="ECO:0000313" key="15">
    <source>
        <dbReference type="EMBL" id="RNL84108.1"/>
    </source>
</evidence>
<evidence type="ECO:0000259" key="13">
    <source>
        <dbReference type="PROSITE" id="PS50109"/>
    </source>
</evidence>
<dbReference type="SMART" id="SM00342">
    <property type="entry name" value="HTH_ARAC"/>
    <property type="match status" value="1"/>
</dbReference>
<evidence type="ECO:0000259" key="12">
    <source>
        <dbReference type="PROSITE" id="PS01124"/>
    </source>
</evidence>
<comment type="catalytic activity">
    <reaction evidence="1">
        <text>ATP + protein L-histidine = ADP + protein N-phospho-L-histidine.</text>
        <dbReference type="EC" id="2.7.13.3"/>
    </reaction>
</comment>
<dbReference type="Pfam" id="PF02518">
    <property type="entry name" value="HATPase_c"/>
    <property type="match status" value="1"/>
</dbReference>
<dbReference type="Gene3D" id="2.130.10.10">
    <property type="entry name" value="YVTN repeat-like/Quinoprotein amine dehydrogenase"/>
    <property type="match status" value="2"/>
</dbReference>
<gene>
    <name evidence="15" type="ORF">ED312_14290</name>
</gene>
<dbReference type="PRINTS" id="PR00344">
    <property type="entry name" value="BCTRLSENSOR"/>
</dbReference>
<dbReference type="InterPro" id="IPR003661">
    <property type="entry name" value="HisK_dim/P_dom"/>
</dbReference>
<feature type="domain" description="Histidine kinase" evidence="13">
    <location>
        <begin position="868"/>
        <end position="1093"/>
    </location>
</feature>
<reference evidence="15 16" key="1">
    <citation type="submission" date="2018-10" db="EMBL/GenBank/DDBJ databases">
        <title>Sinomicrobium pectinilyticum sp. nov., a pectinase-producing bacterium isolated from alkaline and saline soil, and emended description of the genus Sinomicrobium.</title>
        <authorList>
            <person name="Cheng B."/>
            <person name="Li C."/>
            <person name="Lai Q."/>
            <person name="Du M."/>
            <person name="Shao Z."/>
            <person name="Xu P."/>
            <person name="Yang C."/>
        </authorList>
    </citation>
    <scope>NUCLEOTIDE SEQUENCE [LARGE SCALE GENOMIC DNA]</scope>
    <source>
        <strain evidence="15 16">5DNS001</strain>
    </source>
</reference>
<dbReference type="CDD" id="cd17574">
    <property type="entry name" value="REC_OmpR"/>
    <property type="match status" value="1"/>
</dbReference>
<dbReference type="InterPro" id="IPR009057">
    <property type="entry name" value="Homeodomain-like_sf"/>
</dbReference>
<dbReference type="PROSITE" id="PS50110">
    <property type="entry name" value="RESPONSE_REGULATORY"/>
    <property type="match status" value="1"/>
</dbReference>
<dbReference type="GO" id="GO:0000155">
    <property type="term" value="F:phosphorelay sensor kinase activity"/>
    <property type="evidence" value="ECO:0007669"/>
    <property type="project" value="InterPro"/>
</dbReference>
<dbReference type="Pfam" id="PF00512">
    <property type="entry name" value="HisKA"/>
    <property type="match status" value="1"/>
</dbReference>
<evidence type="ECO:0000256" key="4">
    <source>
        <dbReference type="ARBA" id="ARBA00022679"/>
    </source>
</evidence>
<dbReference type="SMART" id="SM00387">
    <property type="entry name" value="HATPase_c"/>
    <property type="match status" value="1"/>
</dbReference>
<evidence type="ECO:0000256" key="8">
    <source>
        <dbReference type="ARBA" id="ARBA00023012"/>
    </source>
</evidence>
<dbReference type="InterPro" id="IPR003594">
    <property type="entry name" value="HATPase_dom"/>
</dbReference>
<dbReference type="InterPro" id="IPR015943">
    <property type="entry name" value="WD40/YVTN_repeat-like_dom_sf"/>
</dbReference>
<dbReference type="Pfam" id="PF12833">
    <property type="entry name" value="HTH_18"/>
    <property type="match status" value="1"/>
</dbReference>
<dbReference type="SUPFAM" id="SSF63829">
    <property type="entry name" value="Calcium-dependent phosphotriesterase"/>
    <property type="match status" value="3"/>
</dbReference>
<dbReference type="CDD" id="cd00082">
    <property type="entry name" value="HisKA"/>
    <property type="match status" value="1"/>
</dbReference>
<evidence type="ECO:0000256" key="3">
    <source>
        <dbReference type="ARBA" id="ARBA00022553"/>
    </source>
</evidence>
<dbReference type="InterPro" id="IPR036890">
    <property type="entry name" value="HATPase_C_sf"/>
</dbReference>
<dbReference type="InterPro" id="IPR004358">
    <property type="entry name" value="Sig_transdc_His_kin-like_C"/>
</dbReference>
<dbReference type="Proteomes" id="UP000267469">
    <property type="component" value="Unassembled WGS sequence"/>
</dbReference>
<dbReference type="EMBL" id="RJTM01000099">
    <property type="protein sequence ID" value="RNL84108.1"/>
    <property type="molecule type" value="Genomic_DNA"/>
</dbReference>
<dbReference type="Gene3D" id="3.30.565.10">
    <property type="entry name" value="Histidine kinase-like ATPase, C-terminal domain"/>
    <property type="match status" value="1"/>
</dbReference>
<keyword evidence="9" id="KW-0805">Transcription regulation</keyword>
<comment type="caution">
    <text evidence="15">The sequence shown here is derived from an EMBL/GenBank/DDBJ whole genome shotgun (WGS) entry which is preliminary data.</text>
</comment>
<dbReference type="Gene3D" id="3.40.50.2300">
    <property type="match status" value="1"/>
</dbReference>
<keyword evidence="6" id="KW-0418">Kinase</keyword>
<feature type="modified residue" description="4-aspartylphosphate" evidence="11">
    <location>
        <position position="1186"/>
    </location>
</feature>
<organism evidence="15 16">
    <name type="scientific">Sinomicrobium pectinilyticum</name>
    <dbReference type="NCBI Taxonomy" id="1084421"/>
    <lineage>
        <taxon>Bacteria</taxon>
        <taxon>Pseudomonadati</taxon>
        <taxon>Bacteroidota</taxon>
        <taxon>Flavobacteriia</taxon>
        <taxon>Flavobacteriales</taxon>
        <taxon>Flavobacteriaceae</taxon>
        <taxon>Sinomicrobium</taxon>
    </lineage>
</organism>
<dbReference type="SUPFAM" id="SSF55874">
    <property type="entry name" value="ATPase domain of HSP90 chaperone/DNA topoisomerase II/histidine kinase"/>
    <property type="match status" value="1"/>
</dbReference>
<keyword evidence="16" id="KW-1185">Reference proteome</keyword>
<dbReference type="PROSITE" id="PS01124">
    <property type="entry name" value="HTH_ARAC_FAMILY_2"/>
    <property type="match status" value="1"/>
</dbReference>
<protein>
    <recommendedName>
        <fullName evidence="2">histidine kinase</fullName>
        <ecNumber evidence="2">2.7.13.3</ecNumber>
    </recommendedName>
</protein>
<keyword evidence="7" id="KW-0067">ATP-binding</keyword>
<dbReference type="InterPro" id="IPR011006">
    <property type="entry name" value="CheY-like_superfamily"/>
</dbReference>
<dbReference type="SMART" id="SM00388">
    <property type="entry name" value="HisKA"/>
    <property type="match status" value="1"/>
</dbReference>
<keyword evidence="3 11" id="KW-0597">Phosphoprotein</keyword>
<dbReference type="Pfam" id="PF07494">
    <property type="entry name" value="Reg_prop"/>
    <property type="match status" value="7"/>
</dbReference>
<evidence type="ECO:0000256" key="5">
    <source>
        <dbReference type="ARBA" id="ARBA00022741"/>
    </source>
</evidence>
<keyword evidence="5" id="KW-0547">Nucleotide-binding</keyword>
<dbReference type="InterPro" id="IPR005467">
    <property type="entry name" value="His_kinase_dom"/>
</dbReference>
<dbReference type="InterPro" id="IPR018060">
    <property type="entry name" value="HTH_AraC"/>
</dbReference>
<dbReference type="SUPFAM" id="SSF46689">
    <property type="entry name" value="Homeodomain-like"/>
    <property type="match status" value="1"/>
</dbReference>
<dbReference type="Pfam" id="PF07495">
    <property type="entry name" value="Y_Y_Y"/>
    <property type="match status" value="1"/>
</dbReference>
<dbReference type="PANTHER" id="PTHR43547">
    <property type="entry name" value="TWO-COMPONENT HISTIDINE KINASE"/>
    <property type="match status" value="1"/>
</dbReference>
<feature type="domain" description="Response regulatory" evidence="14">
    <location>
        <begin position="1138"/>
        <end position="1253"/>
    </location>
</feature>
<dbReference type="FunFam" id="3.30.565.10:FF:000037">
    <property type="entry name" value="Hybrid sensor histidine kinase/response regulator"/>
    <property type="match status" value="1"/>
</dbReference>
<dbReference type="InterPro" id="IPR036097">
    <property type="entry name" value="HisK_dim/P_sf"/>
</dbReference>
<dbReference type="InterPro" id="IPR011110">
    <property type="entry name" value="Reg_prop"/>
</dbReference>
<evidence type="ECO:0000259" key="14">
    <source>
        <dbReference type="PROSITE" id="PS50110"/>
    </source>
</evidence>
<evidence type="ECO:0000256" key="6">
    <source>
        <dbReference type="ARBA" id="ARBA00022777"/>
    </source>
</evidence>
<dbReference type="Gene3D" id="1.10.287.130">
    <property type="match status" value="1"/>
</dbReference>
<evidence type="ECO:0000256" key="10">
    <source>
        <dbReference type="ARBA" id="ARBA00023163"/>
    </source>
</evidence>
<dbReference type="SUPFAM" id="SSF52172">
    <property type="entry name" value="CheY-like"/>
    <property type="match status" value="1"/>
</dbReference>
<keyword evidence="10" id="KW-0804">Transcription</keyword>
<dbReference type="SMART" id="SM00448">
    <property type="entry name" value="REC"/>
    <property type="match status" value="1"/>
</dbReference>